<dbReference type="Gene3D" id="3.40.50.300">
    <property type="entry name" value="P-loop containing nucleotide triphosphate hydrolases"/>
    <property type="match status" value="1"/>
</dbReference>
<dbReference type="SUPFAM" id="SSF52540">
    <property type="entry name" value="P-loop containing nucleoside triphosphate hydrolases"/>
    <property type="match status" value="1"/>
</dbReference>
<proteinExistence type="predicted"/>
<dbReference type="PANTHER" id="PTHR33295:SF7">
    <property type="entry name" value="ATPASE"/>
    <property type="match status" value="1"/>
</dbReference>
<evidence type="ECO:0000313" key="2">
    <source>
        <dbReference type="EMBL" id="ORY74977.1"/>
    </source>
</evidence>
<dbReference type="InterPro" id="IPR027417">
    <property type="entry name" value="P-loop_NTPase"/>
</dbReference>
<gene>
    <name evidence="2" type="ORF">LY90DRAFT_502415</name>
</gene>
<protein>
    <recommendedName>
        <fullName evidence="1">AAA domain-containing protein</fullName>
    </recommendedName>
</protein>
<name>A0A1Y2ETY2_9FUNG</name>
<comment type="caution">
    <text evidence="2">The sequence shown here is derived from an EMBL/GenBank/DDBJ whole genome shotgun (WGS) entry which is preliminary data.</text>
</comment>
<feature type="domain" description="AAA" evidence="1">
    <location>
        <begin position="18"/>
        <end position="152"/>
    </location>
</feature>
<reference evidence="2 3" key="1">
    <citation type="submission" date="2016-08" db="EMBL/GenBank/DDBJ databases">
        <title>A Parts List for Fungal Cellulosomes Revealed by Comparative Genomics.</title>
        <authorList>
            <consortium name="DOE Joint Genome Institute"/>
            <person name="Haitjema C.H."/>
            <person name="Gilmore S.P."/>
            <person name="Henske J.K."/>
            <person name="Solomon K.V."/>
            <person name="De Groot R."/>
            <person name="Kuo A."/>
            <person name="Mondo S.J."/>
            <person name="Salamov A.A."/>
            <person name="Labutti K."/>
            <person name="Zhao Z."/>
            <person name="Chiniquy J."/>
            <person name="Barry K."/>
            <person name="Brewer H.M."/>
            <person name="Purvine S.O."/>
            <person name="Wright A.T."/>
            <person name="Boxma B."/>
            <person name="Van Alen T."/>
            <person name="Hackstein J.H."/>
            <person name="Baker S.E."/>
            <person name="Grigoriev I.V."/>
            <person name="O'Malley M.A."/>
        </authorList>
    </citation>
    <scope>NUCLEOTIDE SEQUENCE [LARGE SCALE GENOMIC DNA]</scope>
    <source>
        <strain evidence="2 3">G1</strain>
    </source>
</reference>
<evidence type="ECO:0000313" key="3">
    <source>
        <dbReference type="Proteomes" id="UP000193920"/>
    </source>
</evidence>
<evidence type="ECO:0000259" key="1">
    <source>
        <dbReference type="Pfam" id="PF13173"/>
    </source>
</evidence>
<sequence length="244" mass="28331">MFRNAMKNLEIWKKTKRNKPLIIKGERQVGKTWLMIEFGKKFYKNVAYFSFDNSPMLDNLFRHGMDVRKILDGLSIAAGFKISPKNTLIIFDEIQENPMAMTSLKNFCENAPEYDVIAAGSLLGVSEHKGTGFPVGKVDYLNLYPLNFQEFLFAIGEEQLLKIIQDNNFEMQKVFKDKIIDLLRRYLYVGGMPAIVGSYAQNQDYQEVRRLQINLLADYENDFSKHISKEHVERTRLLWNAIPS</sequence>
<dbReference type="InterPro" id="IPR041682">
    <property type="entry name" value="AAA_14"/>
</dbReference>
<dbReference type="Proteomes" id="UP000193920">
    <property type="component" value="Unassembled WGS sequence"/>
</dbReference>
<accession>A0A1Y2ETY2</accession>
<organism evidence="2 3">
    <name type="scientific">Neocallimastix californiae</name>
    <dbReference type="NCBI Taxonomy" id="1754190"/>
    <lineage>
        <taxon>Eukaryota</taxon>
        <taxon>Fungi</taxon>
        <taxon>Fungi incertae sedis</taxon>
        <taxon>Chytridiomycota</taxon>
        <taxon>Chytridiomycota incertae sedis</taxon>
        <taxon>Neocallimastigomycetes</taxon>
        <taxon>Neocallimastigales</taxon>
        <taxon>Neocallimastigaceae</taxon>
        <taxon>Neocallimastix</taxon>
    </lineage>
</organism>
<dbReference type="Pfam" id="PF13173">
    <property type="entry name" value="AAA_14"/>
    <property type="match status" value="1"/>
</dbReference>
<keyword evidence="3" id="KW-1185">Reference proteome</keyword>
<dbReference type="AlphaFoldDB" id="A0A1Y2ETY2"/>
<dbReference type="PANTHER" id="PTHR33295">
    <property type="entry name" value="ATPASE"/>
    <property type="match status" value="1"/>
</dbReference>
<dbReference type="EMBL" id="MCOG01000027">
    <property type="protein sequence ID" value="ORY74977.1"/>
    <property type="molecule type" value="Genomic_DNA"/>
</dbReference>